<dbReference type="Gene3D" id="1.10.287.470">
    <property type="entry name" value="Helix hairpin bin"/>
    <property type="match status" value="1"/>
</dbReference>
<evidence type="ECO:0000256" key="1">
    <source>
        <dbReference type="ARBA" id="ARBA00009477"/>
    </source>
</evidence>
<organism evidence="8 9">
    <name type="scientific">Novilysobacter selenitireducens</name>
    <dbReference type="NCBI Taxonomy" id="2872639"/>
    <lineage>
        <taxon>Bacteria</taxon>
        <taxon>Pseudomonadati</taxon>
        <taxon>Pseudomonadota</taxon>
        <taxon>Gammaproteobacteria</taxon>
        <taxon>Lysobacterales</taxon>
        <taxon>Lysobacteraceae</taxon>
        <taxon>Novilysobacter</taxon>
    </lineage>
</organism>
<dbReference type="SUPFAM" id="SSF111369">
    <property type="entry name" value="HlyD-like secretion proteins"/>
    <property type="match status" value="1"/>
</dbReference>
<dbReference type="InterPro" id="IPR058625">
    <property type="entry name" value="MdtA-like_BSH"/>
</dbReference>
<feature type="domain" description="CusB-like beta-barrel" evidence="7">
    <location>
        <begin position="240"/>
        <end position="312"/>
    </location>
</feature>
<dbReference type="RefSeq" id="WP_223674754.1">
    <property type="nucleotide sequence ID" value="NZ_JAINZW010000001.1"/>
</dbReference>
<name>A0ABS7T3Y7_9GAMM</name>
<evidence type="ECO:0000313" key="9">
    <source>
        <dbReference type="Proteomes" id="UP001430954"/>
    </source>
</evidence>
<dbReference type="Pfam" id="PF25876">
    <property type="entry name" value="HH_MFP_RND"/>
    <property type="match status" value="1"/>
</dbReference>
<keyword evidence="4" id="KW-0472">Membrane</keyword>
<dbReference type="EMBL" id="JAINZW010000001">
    <property type="protein sequence ID" value="MBZ4038577.1"/>
    <property type="molecule type" value="Genomic_DNA"/>
</dbReference>
<feature type="coiled-coil region" evidence="2">
    <location>
        <begin position="121"/>
        <end position="179"/>
    </location>
</feature>
<evidence type="ECO:0000256" key="4">
    <source>
        <dbReference type="SAM" id="Phobius"/>
    </source>
</evidence>
<feature type="domain" description="Multidrug resistance protein MdtA-like alpha-helical hairpin" evidence="5">
    <location>
        <begin position="122"/>
        <end position="195"/>
    </location>
</feature>
<sequence>MPRPSARPPVSRGRLPRRAIWLGLAVIAVVAGGAYFMREQPAEAAGSGYRTETVERGDVRVSISATGTLAAISTVDIGSQVSGQVTEVLADFNDRVARDQVIARIDPSTFDAQIAQGDAGVRSARASLATAQATLRNAQADYTRKAALADDQLVARADADLARAALDQARAQVGAAQAEITRQLASTQTSRLNLQRTVIRSPVDGVVLTRTVEPGMTVAASLQSPVLFQIAEDLSKMEIVLAIDEADIGQVRVGQGVGFSVDAFPDRQFRGEVQQVRLAATNTNNVITYPVVVAVDNRDEVLLPGMTANAEIEVSRRDDVLRVSNAALRWKPAEEADAPAAVAGAMRSRGDMSGDLSKIAEGLSLTPEQHATFDRELAAMRERQAAQAAARAGASGSSATSNLFGGGRGGNRSAGGGAGGSAAMRQRMLERIQAQFSGFAASLSDAQRERWQAGLVALAGARRAPLYRLVDGQPQRVMVRVGASDGASTEVSGVEDSDRVIVGVERDAG</sequence>
<evidence type="ECO:0000259" key="6">
    <source>
        <dbReference type="Pfam" id="PF25917"/>
    </source>
</evidence>
<dbReference type="Gene3D" id="2.40.30.170">
    <property type="match status" value="1"/>
</dbReference>
<dbReference type="PANTHER" id="PTHR30469:SF33">
    <property type="entry name" value="SLR1207 PROTEIN"/>
    <property type="match status" value="1"/>
</dbReference>
<dbReference type="Pfam" id="PF25954">
    <property type="entry name" value="Beta-barrel_RND_2"/>
    <property type="match status" value="1"/>
</dbReference>
<feature type="transmembrane region" description="Helical" evidence="4">
    <location>
        <begin position="20"/>
        <end position="37"/>
    </location>
</feature>
<keyword evidence="2" id="KW-0175">Coiled coil</keyword>
<dbReference type="PANTHER" id="PTHR30469">
    <property type="entry name" value="MULTIDRUG RESISTANCE PROTEIN MDTA"/>
    <property type="match status" value="1"/>
</dbReference>
<dbReference type="NCBIfam" id="TIGR01730">
    <property type="entry name" value="RND_mfp"/>
    <property type="match status" value="1"/>
</dbReference>
<protein>
    <submittedName>
        <fullName evidence="8">Efflux RND transporter periplasmic adaptor subunit</fullName>
    </submittedName>
</protein>
<feature type="compositionally biased region" description="Gly residues" evidence="3">
    <location>
        <begin position="404"/>
        <end position="420"/>
    </location>
</feature>
<feature type="domain" description="Multidrug resistance protein MdtA-like barrel-sandwich hybrid" evidence="6">
    <location>
        <begin position="74"/>
        <end position="226"/>
    </location>
</feature>
<comment type="caution">
    <text evidence="8">The sequence shown here is derived from an EMBL/GenBank/DDBJ whole genome shotgun (WGS) entry which is preliminary data.</text>
</comment>
<accession>A0ABS7T3Y7</accession>
<evidence type="ECO:0000313" key="8">
    <source>
        <dbReference type="EMBL" id="MBZ4038577.1"/>
    </source>
</evidence>
<dbReference type="InterPro" id="IPR058624">
    <property type="entry name" value="MdtA-like_HH"/>
</dbReference>
<feature type="region of interest" description="Disordered" evidence="3">
    <location>
        <begin position="384"/>
        <end position="422"/>
    </location>
</feature>
<dbReference type="Pfam" id="PF25917">
    <property type="entry name" value="BSH_RND"/>
    <property type="match status" value="1"/>
</dbReference>
<dbReference type="Gene3D" id="2.40.50.100">
    <property type="match status" value="1"/>
</dbReference>
<keyword evidence="4" id="KW-0812">Transmembrane</keyword>
<keyword evidence="4" id="KW-1133">Transmembrane helix</keyword>
<evidence type="ECO:0000259" key="5">
    <source>
        <dbReference type="Pfam" id="PF25876"/>
    </source>
</evidence>
<feature type="compositionally biased region" description="Low complexity" evidence="3">
    <location>
        <begin position="385"/>
        <end position="399"/>
    </location>
</feature>
<evidence type="ECO:0000256" key="3">
    <source>
        <dbReference type="SAM" id="MobiDB-lite"/>
    </source>
</evidence>
<dbReference type="InterPro" id="IPR058792">
    <property type="entry name" value="Beta-barrel_RND_2"/>
</dbReference>
<evidence type="ECO:0000259" key="7">
    <source>
        <dbReference type="Pfam" id="PF25954"/>
    </source>
</evidence>
<reference evidence="8 9" key="1">
    <citation type="submission" date="2021-09" db="EMBL/GenBank/DDBJ databases">
        <title>Lysobacter sp. 13A isolated from the river sediment.</title>
        <authorList>
            <person name="Liu H."/>
            <person name="Li S."/>
            <person name="Mao S."/>
        </authorList>
    </citation>
    <scope>NUCLEOTIDE SEQUENCE [LARGE SCALE GENOMIC DNA]</scope>
    <source>
        <strain evidence="8 9">13A</strain>
    </source>
</reference>
<evidence type="ECO:0000256" key="2">
    <source>
        <dbReference type="SAM" id="Coils"/>
    </source>
</evidence>
<keyword evidence="9" id="KW-1185">Reference proteome</keyword>
<dbReference type="Proteomes" id="UP001430954">
    <property type="component" value="Unassembled WGS sequence"/>
</dbReference>
<proteinExistence type="inferred from homology"/>
<comment type="similarity">
    <text evidence="1">Belongs to the membrane fusion protein (MFP) (TC 8.A.1) family.</text>
</comment>
<gene>
    <name evidence="8" type="ORF">K6753_03365</name>
</gene>
<dbReference type="InterPro" id="IPR006143">
    <property type="entry name" value="RND_pump_MFP"/>
</dbReference>